<evidence type="ECO:0000313" key="4">
    <source>
        <dbReference type="Proteomes" id="UP000663861"/>
    </source>
</evidence>
<proteinExistence type="predicted"/>
<keyword evidence="2" id="KW-0472">Membrane</keyword>
<evidence type="ECO:0000313" key="3">
    <source>
        <dbReference type="EMBL" id="CAE6532855.1"/>
    </source>
</evidence>
<dbReference type="Proteomes" id="UP000663861">
    <property type="component" value="Unassembled WGS sequence"/>
</dbReference>
<reference evidence="3" key="1">
    <citation type="submission" date="2021-01" db="EMBL/GenBank/DDBJ databases">
        <authorList>
            <person name="Kaushik A."/>
        </authorList>
    </citation>
    <scope>NUCLEOTIDE SEQUENCE</scope>
    <source>
        <strain evidence="3">AG4-RS23</strain>
    </source>
</reference>
<feature type="transmembrane region" description="Helical" evidence="2">
    <location>
        <begin position="125"/>
        <end position="156"/>
    </location>
</feature>
<sequence>MTALALLIASFIELKTRTLSLLDGLVVSFITTMMITFAIVSYSRIPASTSESEERDKSADKKISSTRWLVQFCFVVFWGAWCFNMWRDPAHFGLKGDTVNCDTNYDVTIQLFKQVHATDPIVRNAALALVAIGTFTALLSLFITLEQFVAPVFWVIESIKERRKQTDNQDTSNTGMNSIAANETEAKRQGTTDQETLSRGFVKYEDRPELQAIHFAFQALAAGTFIFLIFITERTISQNDGDGRTKNWSYGQTIAMLLLLQQIMRLCSTFVDQKEIVEAEQ</sequence>
<gene>
    <name evidence="3" type="ORF">RDB_LOCUS177917</name>
</gene>
<organism evidence="3 4">
    <name type="scientific">Rhizoctonia solani</name>
    <dbReference type="NCBI Taxonomy" id="456999"/>
    <lineage>
        <taxon>Eukaryota</taxon>
        <taxon>Fungi</taxon>
        <taxon>Dikarya</taxon>
        <taxon>Basidiomycota</taxon>
        <taxon>Agaricomycotina</taxon>
        <taxon>Agaricomycetes</taxon>
        <taxon>Cantharellales</taxon>
        <taxon>Ceratobasidiaceae</taxon>
        <taxon>Rhizoctonia</taxon>
    </lineage>
</organism>
<comment type="caution">
    <text evidence="3">The sequence shown here is derived from an EMBL/GenBank/DDBJ whole genome shotgun (WGS) entry which is preliminary data.</text>
</comment>
<evidence type="ECO:0000256" key="2">
    <source>
        <dbReference type="SAM" id="Phobius"/>
    </source>
</evidence>
<keyword evidence="2" id="KW-1133">Transmembrane helix</keyword>
<keyword evidence="2" id="KW-0812">Transmembrane</keyword>
<protein>
    <submittedName>
        <fullName evidence="3">Uncharacterized protein</fullName>
    </submittedName>
</protein>
<dbReference type="EMBL" id="CAJMWY010004473">
    <property type="protein sequence ID" value="CAE6532855.1"/>
    <property type="molecule type" value="Genomic_DNA"/>
</dbReference>
<evidence type="ECO:0000256" key="1">
    <source>
        <dbReference type="SAM" id="MobiDB-lite"/>
    </source>
</evidence>
<feature type="transmembrane region" description="Helical" evidence="2">
    <location>
        <begin position="212"/>
        <end position="231"/>
    </location>
</feature>
<name>A0A8H3DMV2_9AGAM</name>
<feature type="compositionally biased region" description="Polar residues" evidence="1">
    <location>
        <begin position="168"/>
        <end position="181"/>
    </location>
</feature>
<feature type="transmembrane region" description="Helical" evidence="2">
    <location>
        <begin position="26"/>
        <end position="47"/>
    </location>
</feature>
<accession>A0A8H3DMV2</accession>
<feature type="transmembrane region" description="Helical" evidence="2">
    <location>
        <begin position="68"/>
        <end position="86"/>
    </location>
</feature>
<dbReference type="AlphaFoldDB" id="A0A8H3DMV2"/>
<feature type="region of interest" description="Disordered" evidence="1">
    <location>
        <begin position="165"/>
        <end position="194"/>
    </location>
</feature>